<evidence type="ECO:0000313" key="3">
    <source>
        <dbReference type="Proteomes" id="UP000669179"/>
    </source>
</evidence>
<evidence type="ECO:0000256" key="1">
    <source>
        <dbReference type="SAM" id="MobiDB-lite"/>
    </source>
</evidence>
<dbReference type="AlphaFoldDB" id="A0A939PBT9"/>
<feature type="region of interest" description="Disordered" evidence="1">
    <location>
        <begin position="181"/>
        <end position="202"/>
    </location>
</feature>
<organism evidence="2 3">
    <name type="scientific">Actinomadura barringtoniae</name>
    <dbReference type="NCBI Taxonomy" id="1427535"/>
    <lineage>
        <taxon>Bacteria</taxon>
        <taxon>Bacillati</taxon>
        <taxon>Actinomycetota</taxon>
        <taxon>Actinomycetes</taxon>
        <taxon>Streptosporangiales</taxon>
        <taxon>Thermomonosporaceae</taxon>
        <taxon>Actinomadura</taxon>
    </lineage>
</organism>
<accession>A0A939PBT9</accession>
<sequence length="350" mass="35942">MTGGPDRTGLLSGLVDDAGLFPPTSLNMADAVHRHVNDQAARHPMLSHRFLCPASRLAELRSRLNGARRVRLGLIADTGLDGLPDALKEIDIDPRVELAHLEVPLAAIPHDPATAVVETRRVIGDAQAFFEPSSYAAVPETVRALGGGPQGGSNRVGTQGGSNRVGTQGGLNGVGPNGVGPNGVGPNGVGSKGSGAHGVGSKDVGAHGVGVKEGGSEGGGLKLRCGGIKPELFPSPATLANAIVTAVAANVPLKATAGLHEAVRHHNPETGFTHHGYLNLLLAVAEALDGAEPYDVRTALELTDPAALTTRLRAVTDVERLRRAFVSYGSCSTSTPIEQARALGLEEGPR</sequence>
<keyword evidence="3" id="KW-1185">Reference proteome</keyword>
<feature type="compositionally biased region" description="Gly residues" evidence="1">
    <location>
        <begin position="181"/>
        <end position="198"/>
    </location>
</feature>
<gene>
    <name evidence="2" type="ORF">J4573_21565</name>
</gene>
<reference evidence="2" key="1">
    <citation type="submission" date="2021-03" db="EMBL/GenBank/DDBJ databases">
        <authorList>
            <person name="Kanchanasin P."/>
            <person name="Saeng-In P."/>
            <person name="Phongsopitanun W."/>
            <person name="Yuki M."/>
            <person name="Kudo T."/>
            <person name="Ohkuma M."/>
            <person name="Tanasupawat S."/>
        </authorList>
    </citation>
    <scope>NUCLEOTIDE SEQUENCE</scope>
    <source>
        <strain evidence="2">GKU 128</strain>
    </source>
</reference>
<dbReference type="Proteomes" id="UP000669179">
    <property type="component" value="Unassembled WGS sequence"/>
</dbReference>
<comment type="caution">
    <text evidence="2">The sequence shown here is derived from an EMBL/GenBank/DDBJ whole genome shotgun (WGS) entry which is preliminary data.</text>
</comment>
<proteinExistence type="predicted"/>
<dbReference type="RefSeq" id="WP_208257577.1">
    <property type="nucleotide sequence ID" value="NZ_JAGEOJ010000008.1"/>
</dbReference>
<name>A0A939PBT9_9ACTN</name>
<dbReference type="EMBL" id="JAGEOJ010000008">
    <property type="protein sequence ID" value="MBO2449705.1"/>
    <property type="molecule type" value="Genomic_DNA"/>
</dbReference>
<protein>
    <submittedName>
        <fullName evidence="2">Uncharacterized protein</fullName>
    </submittedName>
</protein>
<evidence type="ECO:0000313" key="2">
    <source>
        <dbReference type="EMBL" id="MBO2449705.1"/>
    </source>
</evidence>